<organism evidence="6">
    <name type="scientific">Musa acuminata subsp. malaccensis</name>
    <name type="common">Wild banana</name>
    <name type="synonym">Musa malaccensis</name>
    <dbReference type="NCBI Taxonomy" id="214687"/>
    <lineage>
        <taxon>Eukaryota</taxon>
        <taxon>Viridiplantae</taxon>
        <taxon>Streptophyta</taxon>
        <taxon>Embryophyta</taxon>
        <taxon>Tracheophyta</taxon>
        <taxon>Spermatophyta</taxon>
        <taxon>Magnoliopsida</taxon>
        <taxon>Liliopsida</taxon>
        <taxon>Zingiberales</taxon>
        <taxon>Musaceae</taxon>
        <taxon>Musa</taxon>
    </lineage>
</organism>
<evidence type="ECO:0000256" key="2">
    <source>
        <dbReference type="ARBA" id="ARBA00022771"/>
    </source>
</evidence>
<evidence type="ECO:0000256" key="1">
    <source>
        <dbReference type="ARBA" id="ARBA00022723"/>
    </source>
</evidence>
<keyword evidence="2" id="KW-0863">Zinc-finger</keyword>
<evidence type="ECO:0000259" key="5">
    <source>
        <dbReference type="PROSITE" id="PS51292"/>
    </source>
</evidence>
<protein>
    <submittedName>
        <fullName evidence="6">(wild Malaysian banana) hypothetical protein</fullName>
    </submittedName>
</protein>
<keyword evidence="3" id="KW-0862">Zinc</keyword>
<dbReference type="PANTHER" id="PTHR23012:SF176">
    <property type="entry name" value="OS01G0894600 PROTEIN"/>
    <property type="match status" value="1"/>
</dbReference>
<feature type="transmembrane region" description="Helical" evidence="4">
    <location>
        <begin position="177"/>
        <end position="198"/>
    </location>
</feature>
<evidence type="ECO:0000256" key="3">
    <source>
        <dbReference type="ARBA" id="ARBA00022833"/>
    </source>
</evidence>
<dbReference type="EMBL" id="HG996471">
    <property type="protein sequence ID" value="CAG1844981.1"/>
    <property type="molecule type" value="Genomic_DNA"/>
</dbReference>
<dbReference type="InterPro" id="IPR033275">
    <property type="entry name" value="MARCH-like"/>
</dbReference>
<proteinExistence type="predicted"/>
<evidence type="ECO:0000313" key="6">
    <source>
        <dbReference type="EMBL" id="CAG1844981.1"/>
    </source>
</evidence>
<name>A0A8D7ABI6_MUSAM</name>
<evidence type="ECO:0000256" key="4">
    <source>
        <dbReference type="SAM" id="Phobius"/>
    </source>
</evidence>
<gene>
    <name evidence="6" type="ORF">GSMUA_147760.1</name>
</gene>
<keyword evidence="4" id="KW-0812">Transmembrane</keyword>
<dbReference type="AlphaFoldDB" id="A0A8D7ABI6"/>
<keyword evidence="4" id="KW-1133">Transmembrane helix</keyword>
<dbReference type="PROSITE" id="PS51292">
    <property type="entry name" value="ZF_RING_CH"/>
    <property type="match status" value="1"/>
</dbReference>
<dbReference type="GO" id="GO:0008270">
    <property type="term" value="F:zinc ion binding"/>
    <property type="evidence" value="ECO:0007669"/>
    <property type="project" value="UniProtKB-KW"/>
</dbReference>
<dbReference type="Pfam" id="PF12906">
    <property type="entry name" value="RINGv"/>
    <property type="match status" value="1"/>
</dbReference>
<feature type="non-terminal residue" evidence="6">
    <location>
        <position position="1"/>
    </location>
</feature>
<reference evidence="6" key="1">
    <citation type="submission" date="2021-03" db="EMBL/GenBank/DDBJ databases">
        <authorList>
            <consortium name="Genoscope - CEA"/>
            <person name="William W."/>
        </authorList>
    </citation>
    <scope>NUCLEOTIDE SEQUENCE</scope>
    <source>
        <strain evidence="6">Doubled-haploid Pahang</strain>
    </source>
</reference>
<feature type="transmembrane region" description="Helical" evidence="4">
    <location>
        <begin position="210"/>
        <end position="231"/>
    </location>
</feature>
<dbReference type="Gene3D" id="3.30.40.10">
    <property type="entry name" value="Zinc/RING finger domain, C3HC4 (zinc finger)"/>
    <property type="match status" value="1"/>
</dbReference>
<dbReference type="InterPro" id="IPR022143">
    <property type="entry name" value="DUF3675"/>
</dbReference>
<dbReference type="SUPFAM" id="SSF57850">
    <property type="entry name" value="RING/U-box"/>
    <property type="match status" value="1"/>
</dbReference>
<accession>A0A8D7ABI6</accession>
<sequence length="247" mass="27470">MVGDFMVCVDRIIGTAACFEPENGIVSPVGDGGLVEEGCSVSRMANADNNNNKKKKKKENKGGEMIECRICQEEGDECDMEAPCACNGTLKFAHRKCIQKWCNKKGNITCEICNQVVFAPNYAAPYRPSPDVMAVDIRQSWGSRFDLHDSHFLAIAAAEQELLNAEYEDYAAASARGVACCHTVALILMVLLFVRQILSAMKEVGMMQDISALFNVTLQFAGFLIPCYVIARSCYFIQSRWRRQVCY</sequence>
<dbReference type="CDD" id="cd16495">
    <property type="entry name" value="RING_CH-C4HC3_MARCH"/>
    <property type="match status" value="1"/>
</dbReference>
<dbReference type="InterPro" id="IPR011016">
    <property type="entry name" value="Znf_RING-CH"/>
</dbReference>
<dbReference type="SMART" id="SM00744">
    <property type="entry name" value="RINGv"/>
    <property type="match status" value="1"/>
</dbReference>
<dbReference type="Pfam" id="PF12428">
    <property type="entry name" value="DUF3675"/>
    <property type="match status" value="1"/>
</dbReference>
<dbReference type="PANTHER" id="PTHR23012">
    <property type="entry name" value="RING/FYVE/PHD ZINC FINGER DOMAIN-CONTAINING"/>
    <property type="match status" value="1"/>
</dbReference>
<keyword evidence="1" id="KW-0479">Metal-binding</keyword>
<keyword evidence="4" id="KW-0472">Membrane</keyword>
<feature type="domain" description="RING-CH-type" evidence="5">
    <location>
        <begin position="60"/>
        <end position="120"/>
    </location>
</feature>
<dbReference type="InterPro" id="IPR013083">
    <property type="entry name" value="Znf_RING/FYVE/PHD"/>
</dbReference>